<feature type="compositionally biased region" description="Acidic residues" evidence="1">
    <location>
        <begin position="317"/>
        <end position="334"/>
    </location>
</feature>
<dbReference type="Proteomes" id="UP001433268">
    <property type="component" value="Unassembled WGS sequence"/>
</dbReference>
<dbReference type="EMBL" id="JAQQWN010000009">
    <property type="protein sequence ID" value="KAK8064977.1"/>
    <property type="molecule type" value="Genomic_DNA"/>
</dbReference>
<protein>
    <submittedName>
        <fullName evidence="2">Uncharacterized protein</fullName>
    </submittedName>
</protein>
<keyword evidence="3" id="KW-1185">Reference proteome</keyword>
<dbReference type="GeneID" id="92049099"/>
<feature type="compositionally biased region" description="Polar residues" evidence="1">
    <location>
        <begin position="340"/>
        <end position="367"/>
    </location>
</feature>
<reference evidence="2 3" key="1">
    <citation type="submission" date="2023-01" db="EMBL/GenBank/DDBJ databases">
        <title>Analysis of 21 Apiospora genomes using comparative genomics revels a genus with tremendous synthesis potential of carbohydrate active enzymes and secondary metabolites.</title>
        <authorList>
            <person name="Sorensen T."/>
        </authorList>
    </citation>
    <scope>NUCLEOTIDE SEQUENCE [LARGE SCALE GENOMIC DNA]</scope>
    <source>
        <strain evidence="2 3">CBS 114990</strain>
    </source>
</reference>
<accession>A0ABR1V1C2</accession>
<comment type="caution">
    <text evidence="2">The sequence shown here is derived from an EMBL/GenBank/DDBJ whole genome shotgun (WGS) entry which is preliminary data.</text>
</comment>
<dbReference type="RefSeq" id="XP_066661731.1">
    <property type="nucleotide sequence ID" value="XM_066816039.1"/>
</dbReference>
<sequence length="432" mass="48370">MNETGSRRPDKESINIQCVLLVDGKPAVEYTKDYILHQLALPNALLISTEATKYQGHYTEYLFSPDLKTSEELNMAGEATFCRPETPTIKIGATLASTAEIVLKRDEEAKASMKTRRGKKQAARRDERFITKYIRVGSDTTTNMELQAISNLTVSDDDTSNFSYLSRVLIDFRGGVLKHRLTKLFPIFNEVLELAKPEPFRDALRELPASYKGCHLDETARVPLSQVDMDFGTVPDPKPQTRDDLVRMFFAEYQRLDADQKALFDELKSLPFGMLNVLGVTGAGKTHVLLLILIMACNEEIDYENRFEHIDQMVADSDSDDDDEPEEVVDEVIPDEAKSNEVTSDQETQPVDASSDQQDQPVDANSDQESKPDDIFGGATFADYGGFGGFREQRGSTEERSPHGDYGTVFGKLLQDPTRAALCRRPHEHGPL</sequence>
<evidence type="ECO:0000313" key="3">
    <source>
        <dbReference type="Proteomes" id="UP001433268"/>
    </source>
</evidence>
<organism evidence="2 3">
    <name type="scientific">Apiospora hydei</name>
    <dbReference type="NCBI Taxonomy" id="1337664"/>
    <lineage>
        <taxon>Eukaryota</taxon>
        <taxon>Fungi</taxon>
        <taxon>Dikarya</taxon>
        <taxon>Ascomycota</taxon>
        <taxon>Pezizomycotina</taxon>
        <taxon>Sordariomycetes</taxon>
        <taxon>Xylariomycetidae</taxon>
        <taxon>Amphisphaeriales</taxon>
        <taxon>Apiosporaceae</taxon>
        <taxon>Apiospora</taxon>
    </lineage>
</organism>
<gene>
    <name evidence="2" type="ORF">PG997_011724</name>
</gene>
<feature type="compositionally biased region" description="Basic and acidic residues" evidence="1">
    <location>
        <begin position="391"/>
        <end position="403"/>
    </location>
</feature>
<evidence type="ECO:0000313" key="2">
    <source>
        <dbReference type="EMBL" id="KAK8064977.1"/>
    </source>
</evidence>
<name>A0ABR1V1C2_9PEZI</name>
<proteinExistence type="predicted"/>
<feature type="region of interest" description="Disordered" evidence="1">
    <location>
        <begin position="315"/>
        <end position="412"/>
    </location>
</feature>
<evidence type="ECO:0000256" key="1">
    <source>
        <dbReference type="SAM" id="MobiDB-lite"/>
    </source>
</evidence>